<dbReference type="EMBL" id="JBHULU010000012">
    <property type="protein sequence ID" value="MFD2514143.1"/>
    <property type="molecule type" value="Genomic_DNA"/>
</dbReference>
<protein>
    <submittedName>
        <fullName evidence="1">Uncharacterized protein</fullName>
    </submittedName>
</protein>
<sequence>MKILVLLFGIILGFCLVCKDTFDVKNQVAQRQQLLASTNAPTVVQPQAINML</sequence>
<dbReference type="Proteomes" id="UP001597544">
    <property type="component" value="Unassembled WGS sequence"/>
</dbReference>
<accession>A0ABW5IMC1</accession>
<evidence type="ECO:0000313" key="1">
    <source>
        <dbReference type="EMBL" id="MFD2514143.1"/>
    </source>
</evidence>
<reference evidence="2" key="1">
    <citation type="journal article" date="2019" name="Int. J. Syst. Evol. Microbiol.">
        <title>The Global Catalogue of Microorganisms (GCM) 10K type strain sequencing project: providing services to taxonomists for standard genome sequencing and annotation.</title>
        <authorList>
            <consortium name="The Broad Institute Genomics Platform"/>
            <consortium name="The Broad Institute Genome Sequencing Center for Infectious Disease"/>
            <person name="Wu L."/>
            <person name="Ma J."/>
        </authorList>
    </citation>
    <scope>NUCLEOTIDE SEQUENCE [LARGE SCALE GENOMIC DNA]</scope>
    <source>
        <strain evidence="2">KCTC 42498</strain>
    </source>
</reference>
<comment type="caution">
    <text evidence="1">The sequence shown here is derived from an EMBL/GenBank/DDBJ whole genome shotgun (WGS) entry which is preliminary data.</text>
</comment>
<gene>
    <name evidence="1" type="ORF">ACFSRY_09720</name>
</gene>
<name>A0ABW5IMC1_9BACT</name>
<keyword evidence="2" id="KW-1185">Reference proteome</keyword>
<dbReference type="RefSeq" id="WP_377506098.1">
    <property type="nucleotide sequence ID" value="NZ_JBHULU010000012.1"/>
</dbReference>
<evidence type="ECO:0000313" key="2">
    <source>
        <dbReference type="Proteomes" id="UP001597544"/>
    </source>
</evidence>
<proteinExistence type="predicted"/>
<organism evidence="1 2">
    <name type="scientific">Pontibacter locisalis</name>
    <dbReference type="NCBI Taxonomy" id="1719035"/>
    <lineage>
        <taxon>Bacteria</taxon>
        <taxon>Pseudomonadati</taxon>
        <taxon>Bacteroidota</taxon>
        <taxon>Cytophagia</taxon>
        <taxon>Cytophagales</taxon>
        <taxon>Hymenobacteraceae</taxon>
        <taxon>Pontibacter</taxon>
    </lineage>
</organism>